<organism evidence="1 2">
    <name type="scientific">Conidiobolus coronatus (strain ATCC 28846 / CBS 209.66 / NRRL 28638)</name>
    <name type="common">Delacroixia coronata</name>
    <dbReference type="NCBI Taxonomy" id="796925"/>
    <lineage>
        <taxon>Eukaryota</taxon>
        <taxon>Fungi</taxon>
        <taxon>Fungi incertae sedis</taxon>
        <taxon>Zoopagomycota</taxon>
        <taxon>Entomophthoromycotina</taxon>
        <taxon>Entomophthoromycetes</taxon>
        <taxon>Entomophthorales</taxon>
        <taxon>Ancylistaceae</taxon>
        <taxon>Conidiobolus</taxon>
    </lineage>
</organism>
<protein>
    <recommendedName>
        <fullName evidence="3">F-box domain-containing protein</fullName>
    </recommendedName>
</protein>
<evidence type="ECO:0000313" key="2">
    <source>
        <dbReference type="Proteomes" id="UP000070444"/>
    </source>
</evidence>
<evidence type="ECO:0008006" key="3">
    <source>
        <dbReference type="Google" id="ProtNLM"/>
    </source>
</evidence>
<dbReference type="Gene3D" id="3.80.10.10">
    <property type="entry name" value="Ribonuclease Inhibitor"/>
    <property type="match status" value="1"/>
</dbReference>
<proteinExistence type="predicted"/>
<keyword evidence="2" id="KW-1185">Reference proteome</keyword>
<dbReference type="InterPro" id="IPR032675">
    <property type="entry name" value="LRR_dom_sf"/>
</dbReference>
<reference evidence="1 2" key="1">
    <citation type="journal article" date="2015" name="Genome Biol. Evol.">
        <title>Phylogenomic analyses indicate that early fungi evolved digesting cell walls of algal ancestors of land plants.</title>
        <authorList>
            <person name="Chang Y."/>
            <person name="Wang S."/>
            <person name="Sekimoto S."/>
            <person name="Aerts A.L."/>
            <person name="Choi C."/>
            <person name="Clum A."/>
            <person name="LaButti K.M."/>
            <person name="Lindquist E.A."/>
            <person name="Yee Ngan C."/>
            <person name="Ohm R.A."/>
            <person name="Salamov A.A."/>
            <person name="Grigoriev I.V."/>
            <person name="Spatafora J.W."/>
            <person name="Berbee M.L."/>
        </authorList>
    </citation>
    <scope>NUCLEOTIDE SEQUENCE [LARGE SCALE GENOMIC DNA]</scope>
    <source>
        <strain evidence="1 2">NRRL 28638</strain>
    </source>
</reference>
<evidence type="ECO:0000313" key="1">
    <source>
        <dbReference type="EMBL" id="KXN67112.1"/>
    </source>
</evidence>
<gene>
    <name evidence="1" type="ORF">CONCODRAFT_19836</name>
</gene>
<name>A0A137NWG0_CONC2</name>
<dbReference type="EMBL" id="KQ964659">
    <property type="protein sequence ID" value="KXN67112.1"/>
    <property type="molecule type" value="Genomic_DNA"/>
</dbReference>
<dbReference type="Proteomes" id="UP000070444">
    <property type="component" value="Unassembled WGS sequence"/>
</dbReference>
<dbReference type="AlphaFoldDB" id="A0A137NWG0"/>
<dbReference type="SUPFAM" id="SSF52047">
    <property type="entry name" value="RNI-like"/>
    <property type="match status" value="1"/>
</dbReference>
<sequence>MNLTIYDTIDSSYINIYSITIVSNRMLQNLACGMPNLQEVEIEVINGLKESKLVAFLKANPQIKKLDTNIIDFTRKIFKTILSLKFLQRWYIRNWSCDVMKINDLPCNYSIKYLKFSGRTPNPLALQIINSCNTLKTLDLRSVHNVMLVNDLWYLEWCKLERNIDILKLNSSRRAYDEIKNIDESKLFNRVYFHYSGKSPIEKLLDEYFSDKLINYKVVSYIPQSLIRKLISKID</sequence>
<accession>A0A137NWG0</accession>